<feature type="compositionally biased region" description="Basic and acidic residues" evidence="11">
    <location>
        <begin position="797"/>
        <end position="811"/>
    </location>
</feature>
<keyword evidence="6" id="KW-0413">Isomerase</keyword>
<proteinExistence type="inferred from homology"/>
<dbReference type="SMART" id="SM00436">
    <property type="entry name" value="TOP1Bc"/>
    <property type="match status" value="1"/>
</dbReference>
<keyword evidence="5" id="KW-0238">DNA-binding</keyword>
<dbReference type="InterPro" id="IPR003601">
    <property type="entry name" value="Topo_IA_2"/>
</dbReference>
<dbReference type="InterPro" id="IPR003602">
    <property type="entry name" value="Topo_IA_DNA-bd_dom"/>
</dbReference>
<dbReference type="PRINTS" id="PR00417">
    <property type="entry name" value="PRTPISMRASEI"/>
</dbReference>
<dbReference type="PANTHER" id="PTHR11390">
    <property type="entry name" value="PROKARYOTIC DNA TOPOISOMERASE"/>
    <property type="match status" value="1"/>
</dbReference>
<dbReference type="Proteomes" id="UP000241986">
    <property type="component" value="Unassembled WGS sequence"/>
</dbReference>
<evidence type="ECO:0000256" key="9">
    <source>
        <dbReference type="ARBA" id="ARBA00032235"/>
    </source>
</evidence>
<evidence type="ECO:0000256" key="3">
    <source>
        <dbReference type="ARBA" id="ARBA00012891"/>
    </source>
</evidence>
<feature type="domain" description="Topo IA-type catalytic" evidence="13">
    <location>
        <begin position="163"/>
        <end position="676"/>
    </location>
</feature>
<accession>A0A2T4MZZ2</accession>
<evidence type="ECO:0000256" key="6">
    <source>
        <dbReference type="ARBA" id="ARBA00023235"/>
    </source>
</evidence>
<protein>
    <recommendedName>
        <fullName evidence="3">DNA topoisomerase</fullName>
        <ecNumber evidence="3">5.6.2.1</ecNumber>
    </recommendedName>
    <alternativeName>
        <fullName evidence="10">Omega-protein</fullName>
    </alternativeName>
    <alternativeName>
        <fullName evidence="9">Relaxing enzyme</fullName>
    </alternativeName>
    <alternativeName>
        <fullName evidence="7">Swivelase</fullName>
    </alternativeName>
    <alternativeName>
        <fullName evidence="8">Untwisting enzyme</fullName>
    </alternativeName>
</protein>
<dbReference type="GO" id="GO:0006281">
    <property type="term" value="P:DNA repair"/>
    <property type="evidence" value="ECO:0007669"/>
    <property type="project" value="TreeGrafter"/>
</dbReference>
<dbReference type="InterPro" id="IPR013826">
    <property type="entry name" value="Topo_IA_cen_sub3"/>
</dbReference>
<dbReference type="Gene3D" id="3.40.50.140">
    <property type="match status" value="1"/>
</dbReference>
<dbReference type="EC" id="5.6.2.1" evidence="3"/>
<comment type="caution">
    <text evidence="14">The sequence shown here is derived from an EMBL/GenBank/DDBJ whole genome shotgun (WGS) entry which is preliminary data.</text>
</comment>
<dbReference type="InterPro" id="IPR006171">
    <property type="entry name" value="TOPRIM_dom"/>
</dbReference>
<dbReference type="SMART" id="SM00493">
    <property type="entry name" value="TOPRIM"/>
    <property type="match status" value="1"/>
</dbReference>
<dbReference type="PANTHER" id="PTHR11390:SF21">
    <property type="entry name" value="DNA TOPOISOMERASE 3-ALPHA"/>
    <property type="match status" value="1"/>
</dbReference>
<comment type="catalytic activity">
    <reaction evidence="1">
        <text>ATP-independent breakage of single-stranded DNA, followed by passage and rejoining.</text>
        <dbReference type="EC" id="5.6.2.1"/>
    </reaction>
</comment>
<keyword evidence="4" id="KW-0799">Topoisomerase</keyword>
<gene>
    <name evidence="14" type="ORF">DAA48_16475</name>
</gene>
<dbReference type="InterPro" id="IPR023405">
    <property type="entry name" value="Topo_IA_core_domain"/>
</dbReference>
<evidence type="ECO:0000313" key="14">
    <source>
        <dbReference type="EMBL" id="PTH80150.1"/>
    </source>
</evidence>
<dbReference type="Gene3D" id="1.10.460.10">
    <property type="entry name" value="Topoisomerase I, domain 2"/>
    <property type="match status" value="1"/>
</dbReference>
<dbReference type="Pfam" id="PF01131">
    <property type="entry name" value="Topoisom_bac"/>
    <property type="match status" value="1"/>
</dbReference>
<dbReference type="InterPro" id="IPR013497">
    <property type="entry name" value="Topo_IA_cen"/>
</dbReference>
<dbReference type="GO" id="GO:0003677">
    <property type="term" value="F:DNA binding"/>
    <property type="evidence" value="ECO:0007669"/>
    <property type="project" value="UniProtKB-KW"/>
</dbReference>
<evidence type="ECO:0000313" key="15">
    <source>
        <dbReference type="Proteomes" id="UP000241986"/>
    </source>
</evidence>
<dbReference type="Gene3D" id="2.70.20.10">
    <property type="entry name" value="Topoisomerase I, domain 3"/>
    <property type="match status" value="1"/>
</dbReference>
<organism evidence="14 15">
    <name type="scientific">Aeromonas veronii</name>
    <dbReference type="NCBI Taxonomy" id="654"/>
    <lineage>
        <taxon>Bacteria</taxon>
        <taxon>Pseudomonadati</taxon>
        <taxon>Pseudomonadota</taxon>
        <taxon>Gammaproteobacteria</taxon>
        <taxon>Aeromonadales</taxon>
        <taxon>Aeromonadaceae</taxon>
        <taxon>Aeromonas</taxon>
    </lineage>
</organism>
<dbReference type="RefSeq" id="WP_107684033.1">
    <property type="nucleotide sequence ID" value="NZ_PZKL01000037.1"/>
</dbReference>
<evidence type="ECO:0000256" key="4">
    <source>
        <dbReference type="ARBA" id="ARBA00023029"/>
    </source>
</evidence>
<dbReference type="PROSITE" id="PS52039">
    <property type="entry name" value="TOPO_IA_2"/>
    <property type="match status" value="1"/>
</dbReference>
<evidence type="ECO:0000256" key="11">
    <source>
        <dbReference type="SAM" id="MobiDB-lite"/>
    </source>
</evidence>
<dbReference type="Pfam" id="PF01751">
    <property type="entry name" value="Toprim"/>
    <property type="match status" value="1"/>
</dbReference>
<name>A0A2T4MZZ2_AERVE</name>
<evidence type="ECO:0000256" key="10">
    <source>
        <dbReference type="ARBA" id="ARBA00032877"/>
    </source>
</evidence>
<dbReference type="SUPFAM" id="SSF56712">
    <property type="entry name" value="Prokaryotic type I DNA topoisomerase"/>
    <property type="match status" value="1"/>
</dbReference>
<sequence length="858" mass="95371">MKLMMTEKKDQADKIAAVMGYKQGQKCYEGVLEGEPIRVVWSSGHLVSIKSPDEVVPGLPWDDPTKLLPIPRSYPMKVIEGSPKANPNAHPSAYLKNIGDKIRAGITEFIIATDSDREGEAIGWYILNYLGYTGKVRRVWLSKGLDPKSIKEAMSSIRDPSQTKSWYRAAETRARSDWAYMFLVRAYTHYASYGKFGKNLGQGSGRERVMSVGRVQTSSLALIVRRDLEIENFVSKDHFKVSGMFSAGGASGELSASYTPIYTKETIEKNLDGVYWEPSKKKVTEEEEAPLDTPLFVNKIHVDEFKKRLLLCKNPRIDSYKEGLKKENPPKTYSLTTAQADIVKKCNISAGLAQTILEDLYEQGWTSYARTANQELPMNFYEAAERNGMLGSLVHLSEVGAQAREAMSIHNGTHNSYKPFVPATFTNKGMEHYGIVPTHQVMRPGDFDSLTPKKNDDNGKICHTKEMMQAAYLLVAKQYIQALYPAAQYATQEAVFVVPVRDLLDNDESYFRAKGESLTDAGWRRAFDANAEKNNSFPKVKSGDAVRLNSVELKASKTTPPSRYTEVTFTTAMENVGKDVADPVLRKRLKDSNGIGTPATRKTIVNTLLARGYIISKGGVYYSTPKGRDLIKVVPAWLSSPETTALWEDYLLKMCNQKDDSIAIKMRDEFVVKQTESIERLITEMINTISVAGAEKIQSGPSVVTERMKSAIKQICERKGIPTPRGAMSNPKIASDFLKEHAAERPAGSTNGTPSKAQVDYAVAISEKLKAMGIAHTLPGDLSTSIKSCSEFISNYKDKASPPQKKEKDKPPTQSQIDFAKKLIAKLPEGKKAPKDVLTSMTVCAAFIKDQTKDWKKK</sequence>
<comment type="similarity">
    <text evidence="2">Belongs to the type IA topoisomerase family.</text>
</comment>
<evidence type="ECO:0000256" key="1">
    <source>
        <dbReference type="ARBA" id="ARBA00000213"/>
    </source>
</evidence>
<evidence type="ECO:0000259" key="13">
    <source>
        <dbReference type="PROSITE" id="PS52039"/>
    </source>
</evidence>
<dbReference type="GO" id="GO:0006265">
    <property type="term" value="P:DNA topological change"/>
    <property type="evidence" value="ECO:0007669"/>
    <property type="project" value="InterPro"/>
</dbReference>
<dbReference type="InterPro" id="IPR013825">
    <property type="entry name" value="Topo_IA_cen_sub2"/>
</dbReference>
<dbReference type="PROSITE" id="PS50880">
    <property type="entry name" value="TOPRIM"/>
    <property type="match status" value="1"/>
</dbReference>
<dbReference type="InterPro" id="IPR013824">
    <property type="entry name" value="Topo_IA_cen_sub1"/>
</dbReference>
<dbReference type="GO" id="GO:0006310">
    <property type="term" value="P:DNA recombination"/>
    <property type="evidence" value="ECO:0007669"/>
    <property type="project" value="TreeGrafter"/>
</dbReference>
<feature type="domain" description="Toprim" evidence="12">
    <location>
        <begin position="1"/>
        <end position="145"/>
    </location>
</feature>
<dbReference type="SMART" id="SM00437">
    <property type="entry name" value="TOP1Ac"/>
    <property type="match status" value="1"/>
</dbReference>
<evidence type="ECO:0000256" key="7">
    <source>
        <dbReference type="ARBA" id="ARBA00030003"/>
    </source>
</evidence>
<evidence type="ECO:0000259" key="12">
    <source>
        <dbReference type="PROSITE" id="PS50880"/>
    </source>
</evidence>
<dbReference type="GO" id="GO:0043597">
    <property type="term" value="C:cytoplasmic replication fork"/>
    <property type="evidence" value="ECO:0007669"/>
    <property type="project" value="TreeGrafter"/>
</dbReference>
<dbReference type="InterPro" id="IPR000380">
    <property type="entry name" value="Topo_IA"/>
</dbReference>
<dbReference type="GO" id="GO:0003917">
    <property type="term" value="F:DNA topoisomerase type I (single strand cut, ATP-independent) activity"/>
    <property type="evidence" value="ECO:0007669"/>
    <property type="project" value="UniProtKB-EC"/>
</dbReference>
<feature type="region of interest" description="Disordered" evidence="11">
    <location>
        <begin position="797"/>
        <end position="816"/>
    </location>
</feature>
<evidence type="ECO:0000256" key="5">
    <source>
        <dbReference type="ARBA" id="ARBA00023125"/>
    </source>
</evidence>
<reference evidence="14 15" key="1">
    <citation type="submission" date="2018-03" db="EMBL/GenBank/DDBJ databases">
        <title>Aeromonas veronii whole genome sequencing and analysis.</title>
        <authorList>
            <person name="Xie H."/>
            <person name="Liu T."/>
            <person name="Wang K."/>
        </authorList>
    </citation>
    <scope>NUCLEOTIDE SEQUENCE [LARGE SCALE GENOMIC DNA]</scope>
    <source>
        <strain evidence="14 15">XH.VA.1</strain>
    </source>
</reference>
<dbReference type="AlphaFoldDB" id="A0A2T4MZZ2"/>
<evidence type="ECO:0000256" key="2">
    <source>
        <dbReference type="ARBA" id="ARBA00009446"/>
    </source>
</evidence>
<dbReference type="Gene3D" id="1.10.290.10">
    <property type="entry name" value="Topoisomerase I, domain 4"/>
    <property type="match status" value="1"/>
</dbReference>
<dbReference type="EMBL" id="PZKL01000037">
    <property type="protein sequence ID" value="PTH80150.1"/>
    <property type="molecule type" value="Genomic_DNA"/>
</dbReference>
<evidence type="ECO:0000256" key="8">
    <source>
        <dbReference type="ARBA" id="ARBA00031985"/>
    </source>
</evidence>